<dbReference type="Gene3D" id="1.10.287.630">
    <property type="entry name" value="Helix hairpin bin"/>
    <property type="match status" value="1"/>
</dbReference>
<keyword evidence="2" id="KW-0863">Zinc-finger</keyword>
<dbReference type="GO" id="GO:0008270">
    <property type="term" value="F:zinc ion binding"/>
    <property type="evidence" value="ECO:0007669"/>
    <property type="project" value="UniProtKB-KW"/>
</dbReference>
<keyword evidence="4" id="KW-0472">Membrane</keyword>
<keyword evidence="1" id="KW-0813">Transport</keyword>
<dbReference type="PROSITE" id="PS50042">
    <property type="entry name" value="CNMP_BINDING_3"/>
    <property type="match status" value="1"/>
</dbReference>
<feature type="compositionally biased region" description="Polar residues" evidence="3">
    <location>
        <begin position="479"/>
        <end position="495"/>
    </location>
</feature>
<feature type="domain" description="Cyclic nucleotide-binding" evidence="5">
    <location>
        <begin position="101"/>
        <end position="205"/>
    </location>
</feature>
<dbReference type="InterPro" id="IPR000595">
    <property type="entry name" value="cNMP-bd_dom"/>
</dbReference>
<keyword evidence="4" id="KW-0812">Transmembrane</keyword>
<dbReference type="CDD" id="cd00038">
    <property type="entry name" value="CAP_ED"/>
    <property type="match status" value="1"/>
</dbReference>
<sequence length="582" mass="64469">MYYSLCMYTGVGMVYEPTAQLQYAFNCIVHVFGIFVMGYVIGEGSTLCIYLIQNEVDFKINQMHVMEYLGRKHLTRQLHVRIHNYLSYWWSFQQGVNYQAVLEQLPPRIRGHAVYAVSMKKWVADARVGYPAGETVLIQGNIGHTMFFVSSGTVMTVSTAPNFKPSRFEEGQFFGDEGLMASAVRQYSAVTLRACDLLALTAEDFLAAMNESPRTAECCRVAQSVAKSQKSLKHRLAQQKGSFGRMICDSMTQMAPPLRSLKPMTPEVAEIVLGQFVKLFLPSPPPNDDLGGCVADATTICHHCESIASAVYCRLCQQALCDKCSSLMHDASHLSFHLPSIARLRGAVEKSPPATLLAPRLRRFVSSMVFRRRTKTRFHDRSTTGLDNSSSVLSVTRLSMSTPMPSQPENDTLNDKLSRRGKFGIHVKRLGALFGTIHSQSTRGGRGQVDRMQFRDASVETAENAPHTTLEPSHRRTHSNGLKVSHSSPKIQFRTTDNRRNASGGNDDIPNDSTEPFPPGDVDLSMDTSTRRDFNGVSTKLSKLEEAIDATMSVAAADSRNSFTSTRGGIRTKVSTLDHDGN</sequence>
<keyword evidence="2" id="KW-0862">Zinc</keyword>
<keyword evidence="1" id="KW-0407">Ion channel</keyword>
<dbReference type="VEuPathDB" id="FungiDB:H310_00153"/>
<evidence type="ECO:0000256" key="1">
    <source>
        <dbReference type="ARBA" id="ARBA00023286"/>
    </source>
</evidence>
<keyword evidence="1" id="KW-1071">Ligand-gated ion channel</keyword>
<dbReference type="GO" id="GO:0005221">
    <property type="term" value="F:intracellularly cyclic nucleotide-activated monoatomic cation channel activity"/>
    <property type="evidence" value="ECO:0007669"/>
    <property type="project" value="InterPro"/>
</dbReference>
<evidence type="ECO:0008006" key="9">
    <source>
        <dbReference type="Google" id="ProtNLM"/>
    </source>
</evidence>
<dbReference type="PROSITE" id="PS50119">
    <property type="entry name" value="ZF_BBOX"/>
    <property type="match status" value="1"/>
</dbReference>
<dbReference type="SUPFAM" id="SSF51206">
    <property type="entry name" value="cAMP-binding domain-like"/>
    <property type="match status" value="1"/>
</dbReference>
<organism evidence="7 8">
    <name type="scientific">Aphanomyces invadans</name>
    <dbReference type="NCBI Taxonomy" id="157072"/>
    <lineage>
        <taxon>Eukaryota</taxon>
        <taxon>Sar</taxon>
        <taxon>Stramenopiles</taxon>
        <taxon>Oomycota</taxon>
        <taxon>Saprolegniomycetes</taxon>
        <taxon>Saprolegniales</taxon>
        <taxon>Verrucalvaceae</taxon>
        <taxon>Aphanomyces</taxon>
    </lineage>
</organism>
<evidence type="ECO:0000259" key="6">
    <source>
        <dbReference type="PROSITE" id="PS50119"/>
    </source>
</evidence>
<evidence type="ECO:0000313" key="8">
    <source>
        <dbReference type="Proteomes" id="UP000285060"/>
    </source>
</evidence>
<dbReference type="GO" id="GO:0044877">
    <property type="term" value="F:protein-containing complex binding"/>
    <property type="evidence" value="ECO:0007669"/>
    <property type="project" value="TreeGrafter"/>
</dbReference>
<dbReference type="InterPro" id="IPR018490">
    <property type="entry name" value="cNMP-bd_dom_sf"/>
</dbReference>
<evidence type="ECO:0000256" key="4">
    <source>
        <dbReference type="SAM" id="Phobius"/>
    </source>
</evidence>
<dbReference type="CDD" id="cd19757">
    <property type="entry name" value="Bbox1"/>
    <property type="match status" value="1"/>
</dbReference>
<gene>
    <name evidence="7" type="ORF">DYB32_002757</name>
</gene>
<keyword evidence="4" id="KW-1133">Transmembrane helix</keyword>
<dbReference type="InterPro" id="IPR014710">
    <property type="entry name" value="RmlC-like_jellyroll"/>
</dbReference>
<dbReference type="Pfam" id="PF00027">
    <property type="entry name" value="cNMP_binding"/>
    <property type="match status" value="1"/>
</dbReference>
<dbReference type="PANTHER" id="PTHR45638">
    <property type="entry name" value="CYCLIC NUCLEOTIDE-GATED CATION CHANNEL SUBUNIT A"/>
    <property type="match status" value="1"/>
</dbReference>
<evidence type="ECO:0000256" key="3">
    <source>
        <dbReference type="SAM" id="MobiDB-lite"/>
    </source>
</evidence>
<dbReference type="InterPro" id="IPR050866">
    <property type="entry name" value="CNG_cation_channel"/>
</dbReference>
<feature type="domain" description="B box-type" evidence="6">
    <location>
        <begin position="296"/>
        <end position="338"/>
    </location>
</feature>
<dbReference type="Gene3D" id="2.60.120.10">
    <property type="entry name" value="Jelly Rolls"/>
    <property type="match status" value="1"/>
</dbReference>
<accession>A0A3R6ZTF6</accession>
<reference evidence="7 8" key="1">
    <citation type="submission" date="2018-08" db="EMBL/GenBank/DDBJ databases">
        <title>Aphanomyces genome sequencing and annotation.</title>
        <authorList>
            <person name="Minardi D."/>
            <person name="Oidtmann B."/>
            <person name="Van Der Giezen M."/>
            <person name="Studholme D.J."/>
        </authorList>
    </citation>
    <scope>NUCLEOTIDE SEQUENCE [LARGE SCALE GENOMIC DNA]</scope>
    <source>
        <strain evidence="7 8">NJM0002</strain>
    </source>
</reference>
<feature type="transmembrane region" description="Helical" evidence="4">
    <location>
        <begin position="21"/>
        <end position="41"/>
    </location>
</feature>
<dbReference type="Proteomes" id="UP000285060">
    <property type="component" value="Unassembled WGS sequence"/>
</dbReference>
<proteinExistence type="predicted"/>
<feature type="region of interest" description="Disordered" evidence="3">
    <location>
        <begin position="460"/>
        <end position="535"/>
    </location>
</feature>
<dbReference type="PANTHER" id="PTHR45638:SF11">
    <property type="entry name" value="CYCLIC NUCLEOTIDE-GATED CATION CHANNEL SUBUNIT A"/>
    <property type="match status" value="1"/>
</dbReference>
<keyword evidence="2" id="KW-0479">Metal-binding</keyword>
<dbReference type="EMBL" id="QUSY01000154">
    <property type="protein sequence ID" value="RHY32206.1"/>
    <property type="molecule type" value="Genomic_DNA"/>
</dbReference>
<protein>
    <recommendedName>
        <fullName evidence="9">Cyclic nucleotide-binding domain-containing protein</fullName>
    </recommendedName>
</protein>
<keyword evidence="1" id="KW-0406">Ion transport</keyword>
<name>A0A3R6ZTF6_9STRA</name>
<evidence type="ECO:0000256" key="2">
    <source>
        <dbReference type="PROSITE-ProRule" id="PRU00024"/>
    </source>
</evidence>
<comment type="caution">
    <text evidence="7">The sequence shown here is derived from an EMBL/GenBank/DDBJ whole genome shotgun (WGS) entry which is preliminary data.</text>
</comment>
<dbReference type="AlphaFoldDB" id="A0A3R6ZTF6"/>
<dbReference type="InterPro" id="IPR000315">
    <property type="entry name" value="Znf_B-box"/>
</dbReference>
<keyword evidence="8" id="KW-1185">Reference proteome</keyword>
<evidence type="ECO:0000259" key="5">
    <source>
        <dbReference type="PROSITE" id="PS50042"/>
    </source>
</evidence>
<evidence type="ECO:0000313" key="7">
    <source>
        <dbReference type="EMBL" id="RHY32206.1"/>
    </source>
</evidence>